<evidence type="ECO:0000313" key="3">
    <source>
        <dbReference type="Proteomes" id="UP000029579"/>
    </source>
</evidence>
<name>A0A095X5E8_9FIRM</name>
<proteinExistence type="predicted"/>
<sequence>MEILGKALYLLLIIVFMRFFYFILRKSFEDKNATTVKMVTRGIVLSIYTIAILSLFAIAIFIPAVGMTKRALAGVVAILMSIYFAIIVKKYIRKEAF</sequence>
<dbReference type="RefSeq" id="WP_004828727.1">
    <property type="nucleotide sequence ID" value="NZ_JRMW01000024.1"/>
</dbReference>
<feature type="transmembrane region" description="Helical" evidence="1">
    <location>
        <begin position="6"/>
        <end position="24"/>
    </location>
</feature>
<keyword evidence="1" id="KW-1133">Transmembrane helix</keyword>
<evidence type="ECO:0000313" key="2">
    <source>
        <dbReference type="EMBL" id="KGF04911.1"/>
    </source>
</evidence>
<dbReference type="EMBL" id="JRMW01000024">
    <property type="protein sequence ID" value="KGF04911.1"/>
    <property type="molecule type" value="Genomic_DNA"/>
</dbReference>
<keyword evidence="1" id="KW-0812">Transmembrane</keyword>
<accession>A0A095X5E8</accession>
<feature type="transmembrane region" description="Helical" evidence="1">
    <location>
        <begin position="45"/>
        <end position="65"/>
    </location>
</feature>
<feature type="transmembrane region" description="Helical" evidence="1">
    <location>
        <begin position="71"/>
        <end position="88"/>
    </location>
</feature>
<protein>
    <submittedName>
        <fullName evidence="2">Uncharacterized protein</fullName>
    </submittedName>
</protein>
<dbReference type="OrthoDB" id="9958630at2"/>
<comment type="caution">
    <text evidence="2">The sequence shown here is derived from an EMBL/GenBank/DDBJ whole genome shotgun (WGS) entry which is preliminary data.</text>
</comment>
<organism evidence="2 3">
    <name type="scientific">Anaerococcus lactolyticus S7-1-13</name>
    <dbReference type="NCBI Taxonomy" id="1284686"/>
    <lineage>
        <taxon>Bacteria</taxon>
        <taxon>Bacillati</taxon>
        <taxon>Bacillota</taxon>
        <taxon>Tissierellia</taxon>
        <taxon>Tissierellales</taxon>
        <taxon>Peptoniphilaceae</taxon>
        <taxon>Anaerococcus</taxon>
    </lineage>
</organism>
<gene>
    <name evidence="2" type="ORF">HMPREF1630_02500</name>
</gene>
<dbReference type="Proteomes" id="UP000029579">
    <property type="component" value="Unassembled WGS sequence"/>
</dbReference>
<evidence type="ECO:0000256" key="1">
    <source>
        <dbReference type="SAM" id="Phobius"/>
    </source>
</evidence>
<keyword evidence="1" id="KW-0472">Membrane</keyword>
<reference evidence="2 3" key="1">
    <citation type="submission" date="2014-07" db="EMBL/GenBank/DDBJ databases">
        <authorList>
            <person name="McCorrison J."/>
            <person name="Sanka R."/>
            <person name="Torralba M."/>
            <person name="Gillis M."/>
            <person name="Haft D.H."/>
            <person name="Methe B."/>
            <person name="Sutton G."/>
            <person name="Nelson K.E."/>
        </authorList>
    </citation>
    <scope>NUCLEOTIDE SEQUENCE [LARGE SCALE GENOMIC DNA]</scope>
    <source>
        <strain evidence="2 3">S7-1-13</strain>
    </source>
</reference>
<dbReference type="AlphaFoldDB" id="A0A095X5E8"/>